<reference evidence="2" key="3">
    <citation type="submission" date="2023-05" db="EMBL/GenBank/DDBJ databases">
        <authorList>
            <person name="Smith C.H."/>
        </authorList>
    </citation>
    <scope>NUCLEOTIDE SEQUENCE</scope>
    <source>
        <strain evidence="2">CHS0354</strain>
        <tissue evidence="2">Mantle</tissue>
    </source>
</reference>
<proteinExistence type="predicted"/>
<evidence type="ECO:0000313" key="2">
    <source>
        <dbReference type="EMBL" id="KAK3603093.1"/>
    </source>
</evidence>
<accession>A0AAE0T414</accession>
<keyword evidence="1" id="KW-1133">Transmembrane helix</keyword>
<evidence type="ECO:0000256" key="1">
    <source>
        <dbReference type="SAM" id="Phobius"/>
    </source>
</evidence>
<keyword evidence="1" id="KW-0812">Transmembrane</keyword>
<organism evidence="2 3">
    <name type="scientific">Potamilus streckersoni</name>
    <dbReference type="NCBI Taxonomy" id="2493646"/>
    <lineage>
        <taxon>Eukaryota</taxon>
        <taxon>Metazoa</taxon>
        <taxon>Spiralia</taxon>
        <taxon>Lophotrochozoa</taxon>
        <taxon>Mollusca</taxon>
        <taxon>Bivalvia</taxon>
        <taxon>Autobranchia</taxon>
        <taxon>Heteroconchia</taxon>
        <taxon>Palaeoheterodonta</taxon>
        <taxon>Unionida</taxon>
        <taxon>Unionoidea</taxon>
        <taxon>Unionidae</taxon>
        <taxon>Ambleminae</taxon>
        <taxon>Lampsilini</taxon>
        <taxon>Potamilus</taxon>
    </lineage>
</organism>
<name>A0AAE0T414_9BIVA</name>
<dbReference type="Proteomes" id="UP001195483">
    <property type="component" value="Unassembled WGS sequence"/>
</dbReference>
<evidence type="ECO:0000313" key="3">
    <source>
        <dbReference type="Proteomes" id="UP001195483"/>
    </source>
</evidence>
<reference evidence="2" key="1">
    <citation type="journal article" date="2021" name="Genome Biol. Evol.">
        <title>A High-Quality Reference Genome for a Parasitic Bivalve with Doubly Uniparental Inheritance (Bivalvia: Unionida).</title>
        <authorList>
            <person name="Smith C.H."/>
        </authorList>
    </citation>
    <scope>NUCLEOTIDE SEQUENCE</scope>
    <source>
        <strain evidence="2">CHS0354</strain>
    </source>
</reference>
<feature type="transmembrane region" description="Helical" evidence="1">
    <location>
        <begin position="40"/>
        <end position="61"/>
    </location>
</feature>
<feature type="transmembrane region" description="Helical" evidence="1">
    <location>
        <begin position="12"/>
        <end position="34"/>
    </location>
</feature>
<keyword evidence="3" id="KW-1185">Reference proteome</keyword>
<gene>
    <name evidence="2" type="ORF">CHS0354_027874</name>
</gene>
<dbReference type="EMBL" id="JAEAOA010001688">
    <property type="protein sequence ID" value="KAK3603093.1"/>
    <property type="molecule type" value="Genomic_DNA"/>
</dbReference>
<sequence>MKKRYKYYCMNIFVIQVSYYIYLMILQAGFLLICLILQQVFHYICLILLYHVAVREVALMLKSNHYNHGNQELNLAMRMNNHLFSINVIIIIIISCQHYQKWRHCFFSNNGISKVTIVC</sequence>
<dbReference type="AlphaFoldDB" id="A0AAE0T414"/>
<feature type="transmembrane region" description="Helical" evidence="1">
    <location>
        <begin position="82"/>
        <end position="100"/>
    </location>
</feature>
<protein>
    <submittedName>
        <fullName evidence="2">Uncharacterized protein</fullName>
    </submittedName>
</protein>
<keyword evidence="1" id="KW-0472">Membrane</keyword>
<comment type="caution">
    <text evidence="2">The sequence shown here is derived from an EMBL/GenBank/DDBJ whole genome shotgun (WGS) entry which is preliminary data.</text>
</comment>
<reference evidence="2" key="2">
    <citation type="journal article" date="2021" name="Genome Biol. Evol.">
        <title>Developing a high-quality reference genome for a parasitic bivalve with doubly uniparental inheritance (Bivalvia: Unionida).</title>
        <authorList>
            <person name="Smith C.H."/>
        </authorList>
    </citation>
    <scope>NUCLEOTIDE SEQUENCE</scope>
    <source>
        <strain evidence="2">CHS0354</strain>
        <tissue evidence="2">Mantle</tissue>
    </source>
</reference>